<sequence>MGSDGFPGGHADLNDGHLGLMENPFEGVLVTEVPLAPLGLKVVEKKTTEDVKRLPKVSEAVDMVGVESGGVIFMFDGSLPEQDEGLGESRVLGHLPVFLDPLECLPSALHGGTIKQAVLGRFRGP</sequence>
<organism evidence="1 2">
    <name type="scientific">Sphagnum jensenii</name>
    <dbReference type="NCBI Taxonomy" id="128206"/>
    <lineage>
        <taxon>Eukaryota</taxon>
        <taxon>Viridiplantae</taxon>
        <taxon>Streptophyta</taxon>
        <taxon>Embryophyta</taxon>
        <taxon>Bryophyta</taxon>
        <taxon>Sphagnophytina</taxon>
        <taxon>Sphagnopsida</taxon>
        <taxon>Sphagnales</taxon>
        <taxon>Sphagnaceae</taxon>
        <taxon>Sphagnum</taxon>
    </lineage>
</organism>
<evidence type="ECO:0000313" key="2">
    <source>
        <dbReference type="Proteomes" id="UP001497444"/>
    </source>
</evidence>
<keyword evidence="2" id="KW-1185">Reference proteome</keyword>
<protein>
    <submittedName>
        <fullName evidence="1">Uncharacterized protein</fullName>
    </submittedName>
</protein>
<gene>
    <name evidence="1" type="ORF">CSSPJE1EN1_LOCUS17153</name>
</gene>
<evidence type="ECO:0000313" key="1">
    <source>
        <dbReference type="EMBL" id="CAK9271675.1"/>
    </source>
</evidence>
<accession>A0ABP0X1Y5</accession>
<dbReference type="Proteomes" id="UP001497444">
    <property type="component" value="Chromosome 4"/>
</dbReference>
<reference evidence="1" key="1">
    <citation type="submission" date="2024-02" db="EMBL/GenBank/DDBJ databases">
        <authorList>
            <consortium name="ELIXIR-Norway"/>
            <consortium name="Elixir Norway"/>
        </authorList>
    </citation>
    <scope>NUCLEOTIDE SEQUENCE</scope>
</reference>
<name>A0ABP0X1Y5_9BRYO</name>
<proteinExistence type="predicted"/>
<dbReference type="EMBL" id="OZ020099">
    <property type="protein sequence ID" value="CAK9271675.1"/>
    <property type="molecule type" value="Genomic_DNA"/>
</dbReference>